<evidence type="ECO:0000313" key="4">
    <source>
        <dbReference type="EMBL" id="AGP31088.1"/>
    </source>
</evidence>
<feature type="region of interest" description="Disordered" evidence="1">
    <location>
        <begin position="176"/>
        <end position="215"/>
    </location>
</feature>
<organism evidence="4 5">
    <name type="scientific">Corynebacterium terpenotabidum Y-11</name>
    <dbReference type="NCBI Taxonomy" id="1200352"/>
    <lineage>
        <taxon>Bacteria</taxon>
        <taxon>Bacillati</taxon>
        <taxon>Actinomycetota</taxon>
        <taxon>Actinomycetes</taxon>
        <taxon>Mycobacteriales</taxon>
        <taxon>Corynebacteriaceae</taxon>
        <taxon>Corynebacterium</taxon>
    </lineage>
</organism>
<proteinExistence type="predicted"/>
<dbReference type="InterPro" id="IPR019692">
    <property type="entry name" value="CFP-6_PH"/>
</dbReference>
<feature type="compositionally biased region" description="Low complexity" evidence="1">
    <location>
        <begin position="10"/>
        <end position="19"/>
    </location>
</feature>
<dbReference type="STRING" id="1200352.A606_07205"/>
<feature type="compositionally biased region" description="Basic and acidic residues" evidence="1">
    <location>
        <begin position="177"/>
        <end position="197"/>
    </location>
</feature>
<dbReference type="PATRIC" id="fig|1200352.3.peg.1468"/>
<keyword evidence="5" id="KW-1185">Reference proteome</keyword>
<gene>
    <name evidence="4" type="ORF">A606_07205</name>
</gene>
<evidence type="ECO:0000313" key="5">
    <source>
        <dbReference type="Proteomes" id="UP000014809"/>
    </source>
</evidence>
<protein>
    <recommendedName>
        <fullName evidence="3">Low molecular weight protein antigen 6 PH domain-containing protein</fullName>
    </recommendedName>
</protein>
<dbReference type="KEGG" id="cter:A606_07205"/>
<dbReference type="RefSeq" id="WP_020441449.1">
    <property type="nucleotide sequence ID" value="NC_021663.1"/>
</dbReference>
<keyword evidence="2" id="KW-0472">Membrane</keyword>
<dbReference type="AlphaFoldDB" id="S4XKH9"/>
<keyword evidence="2" id="KW-1133">Transmembrane helix</keyword>
<feature type="region of interest" description="Disordered" evidence="1">
    <location>
        <begin position="1"/>
        <end position="21"/>
    </location>
</feature>
<dbReference type="HOGENOM" id="CLU_092736_0_0_11"/>
<evidence type="ECO:0000256" key="1">
    <source>
        <dbReference type="SAM" id="MobiDB-lite"/>
    </source>
</evidence>
<dbReference type="EMBL" id="CP003696">
    <property type="protein sequence ID" value="AGP31088.1"/>
    <property type="molecule type" value="Genomic_DNA"/>
</dbReference>
<keyword evidence="2" id="KW-0812">Transmembrane</keyword>
<name>S4XKH9_9CORY</name>
<dbReference type="eggNOG" id="ENOG5033EBJ">
    <property type="taxonomic scope" value="Bacteria"/>
</dbReference>
<sequence>MSSRDRTDSTDTPDPTDSSADLLPYRVRVDQGNLMAAGVMLVMSIIAIAYAPSVLFWLPLLPLLFIVWILRCRTTFHVEGITSRYLFRRSTSVAWDDFDALRFTRGGKALAVRKDGTSFPLPGVSFNSLVDLGTVTGGRIPDPVTPSLTALDEKVRVVNRDDGVTTLMDKDEYEEYEAARRTSRMAREELQRRDEARQNSASSSPDSSPDSSRDS</sequence>
<dbReference type="Proteomes" id="UP000014809">
    <property type="component" value="Chromosome"/>
</dbReference>
<feature type="compositionally biased region" description="Low complexity" evidence="1">
    <location>
        <begin position="200"/>
        <end position="215"/>
    </location>
</feature>
<reference evidence="4 5" key="1">
    <citation type="submission" date="2012-06" db="EMBL/GenBank/DDBJ databases">
        <title>Complete genome sequence of Corynebacterium terpenotabidum Y-11 (=DSM 44721).</title>
        <authorList>
            <person name="Ruckert C."/>
            <person name="Albersmeier A."/>
            <person name="Al-Dilaimi A."/>
            <person name="Szczepanowski R."/>
            <person name="Kalinowski J."/>
        </authorList>
    </citation>
    <scope>NUCLEOTIDE SEQUENCE [LARGE SCALE GENOMIC DNA]</scope>
    <source>
        <strain evidence="4 5">Y-11</strain>
    </source>
</reference>
<dbReference type="Pfam" id="PF10756">
    <property type="entry name" value="bPH_6"/>
    <property type="match status" value="1"/>
</dbReference>
<feature type="transmembrane region" description="Helical" evidence="2">
    <location>
        <begin position="32"/>
        <end position="50"/>
    </location>
</feature>
<accession>S4XKH9</accession>
<evidence type="ECO:0000259" key="3">
    <source>
        <dbReference type="Pfam" id="PF10756"/>
    </source>
</evidence>
<feature type="domain" description="Low molecular weight protein antigen 6 PH" evidence="3">
    <location>
        <begin position="71"/>
        <end position="142"/>
    </location>
</feature>
<evidence type="ECO:0000256" key="2">
    <source>
        <dbReference type="SAM" id="Phobius"/>
    </source>
</evidence>